<evidence type="ECO:0000259" key="3">
    <source>
        <dbReference type="SMART" id="SM00835"/>
    </source>
</evidence>
<comment type="caution">
    <text evidence="4">The sequence shown here is derived from an EMBL/GenBank/DDBJ whole genome shotgun (WGS) entry which is preliminary data.</text>
</comment>
<feature type="region of interest" description="Disordered" evidence="1">
    <location>
        <begin position="424"/>
        <end position="483"/>
    </location>
</feature>
<dbReference type="AlphaFoldDB" id="A0ABD3RN63"/>
<reference evidence="4 5" key="1">
    <citation type="submission" date="2024-12" db="EMBL/GenBank/DDBJ databases">
        <title>The unique morphological basis and parallel evolutionary history of personate flowers in Penstemon.</title>
        <authorList>
            <person name="Depatie T.H."/>
            <person name="Wessinger C.A."/>
        </authorList>
    </citation>
    <scope>NUCLEOTIDE SEQUENCE [LARGE SCALE GENOMIC DNA]</scope>
    <source>
        <strain evidence="4">WTNN_2</strain>
        <tissue evidence="4">Leaf</tissue>
    </source>
</reference>
<evidence type="ECO:0000313" key="5">
    <source>
        <dbReference type="Proteomes" id="UP001634393"/>
    </source>
</evidence>
<sequence length="483" mass="54202">MLEKMSLFLRFVIVALFLLSITITSAENVKGSGPVVKKEERTSLVSNENGAISAVRVSDNINGSYLLHFFTLGPNALFLPVILHADMVFYVHAGSGKLSWTDEDELKTMSLRRGDVYRLEQGSVFFLQSNSETEIERANLRIHAIFANSNDDLREPRTGPYSSIREMVLGFDKNILQATFKVPEEVIDELLNGTRQPAIVHGAVVGPERTAWDLETEFIRGVIRTKSFNLFELNKKKKKDDAKLFNLFDEDKDFENCNGWITAVARKKLSALKGSNFGLFMVNLTIGSMMAPHWNPMATEIGIVLQGRGMVRVVCSSFSNETTLCRNMRFEVKEGDVFVVPKFHTVAQMSFNDDTFVFIGFSTTTDKKNQPQFLVGRDSVLRTLDKNVLALSFNVTNTTMDQLLAPRDESVILGCISCAEGEFEKEREGQGGQGREEEGQRGGQGGEEEAAAAAEGERRMEEEAQMEEEEWGRRIQKKMRLTV</sequence>
<dbReference type="PANTHER" id="PTHR31189:SF7">
    <property type="entry name" value="OS03G0197300 PROTEIN"/>
    <property type="match status" value="1"/>
</dbReference>
<dbReference type="InterPro" id="IPR014710">
    <property type="entry name" value="RmlC-like_jellyroll"/>
</dbReference>
<dbReference type="CDD" id="cd02244">
    <property type="entry name" value="cupin_7S_vicilin-like_N"/>
    <property type="match status" value="1"/>
</dbReference>
<keyword evidence="2" id="KW-0732">Signal</keyword>
<feature type="signal peptide" evidence="2">
    <location>
        <begin position="1"/>
        <end position="26"/>
    </location>
</feature>
<name>A0ABD3RN63_9LAMI</name>
<dbReference type="SUPFAM" id="SSF51182">
    <property type="entry name" value="RmlC-like cupins"/>
    <property type="match status" value="1"/>
</dbReference>
<dbReference type="EMBL" id="JBJXBP010000008">
    <property type="protein sequence ID" value="KAL3813226.1"/>
    <property type="molecule type" value="Genomic_DNA"/>
</dbReference>
<dbReference type="Pfam" id="PF00190">
    <property type="entry name" value="Cupin_1"/>
    <property type="match status" value="1"/>
</dbReference>
<dbReference type="CDD" id="cd02245">
    <property type="entry name" value="cupin_7S_vicilin-like_C"/>
    <property type="match status" value="1"/>
</dbReference>
<keyword evidence="5" id="KW-1185">Reference proteome</keyword>
<evidence type="ECO:0000313" key="4">
    <source>
        <dbReference type="EMBL" id="KAL3813226.1"/>
    </source>
</evidence>
<feature type="compositionally biased region" description="Basic residues" evidence="1">
    <location>
        <begin position="474"/>
        <end position="483"/>
    </location>
</feature>
<dbReference type="PANTHER" id="PTHR31189">
    <property type="entry name" value="OS03G0336100 PROTEIN-RELATED"/>
    <property type="match status" value="1"/>
</dbReference>
<gene>
    <name evidence="4" type="ORF">ACJIZ3_014494</name>
</gene>
<protein>
    <recommendedName>
        <fullName evidence="3">Cupin type-1 domain-containing protein</fullName>
    </recommendedName>
</protein>
<dbReference type="SMART" id="SM00835">
    <property type="entry name" value="Cupin_1"/>
    <property type="match status" value="2"/>
</dbReference>
<accession>A0ABD3RN63</accession>
<organism evidence="4 5">
    <name type="scientific">Penstemon smallii</name>
    <dbReference type="NCBI Taxonomy" id="265156"/>
    <lineage>
        <taxon>Eukaryota</taxon>
        <taxon>Viridiplantae</taxon>
        <taxon>Streptophyta</taxon>
        <taxon>Embryophyta</taxon>
        <taxon>Tracheophyta</taxon>
        <taxon>Spermatophyta</taxon>
        <taxon>Magnoliopsida</taxon>
        <taxon>eudicotyledons</taxon>
        <taxon>Gunneridae</taxon>
        <taxon>Pentapetalae</taxon>
        <taxon>asterids</taxon>
        <taxon>lamiids</taxon>
        <taxon>Lamiales</taxon>
        <taxon>Plantaginaceae</taxon>
        <taxon>Cheloneae</taxon>
        <taxon>Penstemon</taxon>
    </lineage>
</organism>
<evidence type="ECO:0000256" key="2">
    <source>
        <dbReference type="SAM" id="SignalP"/>
    </source>
</evidence>
<dbReference type="Gene3D" id="2.60.120.10">
    <property type="entry name" value="Jelly Rolls"/>
    <property type="match status" value="2"/>
</dbReference>
<dbReference type="InterPro" id="IPR011051">
    <property type="entry name" value="RmlC_Cupin_sf"/>
</dbReference>
<feature type="domain" description="Cupin type-1" evidence="3">
    <location>
        <begin position="34"/>
        <end position="188"/>
    </location>
</feature>
<feature type="domain" description="Cupin type-1" evidence="3">
    <location>
        <begin position="245"/>
        <end position="401"/>
    </location>
</feature>
<evidence type="ECO:0000256" key="1">
    <source>
        <dbReference type="SAM" id="MobiDB-lite"/>
    </source>
</evidence>
<dbReference type="InterPro" id="IPR050253">
    <property type="entry name" value="Seed_Storage-Functional"/>
</dbReference>
<proteinExistence type="predicted"/>
<feature type="compositionally biased region" description="Basic and acidic residues" evidence="1">
    <location>
        <begin position="424"/>
        <end position="440"/>
    </location>
</feature>
<feature type="chain" id="PRO_5044895168" description="Cupin type-1 domain-containing protein" evidence="2">
    <location>
        <begin position="27"/>
        <end position="483"/>
    </location>
</feature>
<dbReference type="Proteomes" id="UP001634393">
    <property type="component" value="Unassembled WGS sequence"/>
</dbReference>
<dbReference type="InterPro" id="IPR006045">
    <property type="entry name" value="Cupin_1"/>
</dbReference>